<reference evidence="13" key="1">
    <citation type="submission" date="2017-04" db="EMBL/GenBank/DDBJ databases">
        <authorList>
            <person name="Varghese N."/>
            <person name="Submissions S."/>
        </authorList>
    </citation>
    <scope>NUCLEOTIDE SEQUENCE [LARGE SCALE GENOMIC DNA]</scope>
    <source>
        <strain evidence="13">NIO-1021</strain>
    </source>
</reference>
<dbReference type="CDD" id="cd17346">
    <property type="entry name" value="MFS_DtpA_like"/>
    <property type="match status" value="1"/>
</dbReference>
<dbReference type="Proteomes" id="UP000192929">
    <property type="component" value="Unassembled WGS sequence"/>
</dbReference>
<dbReference type="PANTHER" id="PTHR23517:SF15">
    <property type="entry name" value="PROTON-DEPENDENT OLIGOPEPTIDE FAMILY TRANSPORT PROTEIN"/>
    <property type="match status" value="1"/>
</dbReference>
<feature type="transmembrane region" description="Helical" evidence="10">
    <location>
        <begin position="302"/>
        <end position="330"/>
    </location>
</feature>
<sequence>MSHNTSDGGQASSVPVAPNTHVDPHNPAGRKSFFGQPGMLANLFSVEMWERFSFYGMQALVLYYMYYAVSDGGLGIDQGVAAGIVGAYGGTVYLCSILGGWIADRLLGSERTMLASAVLIMAGHIALALIPSVAGLTIGLLCIAVGSGGLKTTCVNLVGTLYDREDPRRDAGFSIYYMGVNIGGFLGPLLTGFAWNTWGFHFGFGLAAFFMAIGLIQYVLTRKGLPASVHTVANPLPRSQYGKWIGIAVAAVVIILVLLFTGLLNPGNLADAVVLVVLVATILLFTIMLRDKDLSPEEHSRVLAFIPMFIATAAFFALFQQQFTVLAIYADTRLNLNFLGYEFPPSWVQSINPVFIILFGMVFAAMWTKLGTRQPSTPVKFGVALLAIGVAFLLFITQANTASVFVGWIVLVLFFATMGELFLSPVGLSLSTKLAPRKFPVQMVALNNLAVALGTALSGSLASFYSRENEVGYFGTMGAITIVLGIIMLLAAKPILRLMRGIR</sequence>
<feature type="transmembrane region" description="Helical" evidence="10">
    <location>
        <begin position="269"/>
        <end position="290"/>
    </location>
</feature>
<feature type="transmembrane region" description="Helical" evidence="10">
    <location>
        <begin position="471"/>
        <end position="492"/>
    </location>
</feature>
<evidence type="ECO:0000256" key="6">
    <source>
        <dbReference type="ARBA" id="ARBA00022989"/>
    </source>
</evidence>
<evidence type="ECO:0000256" key="8">
    <source>
        <dbReference type="RuleBase" id="RU003755"/>
    </source>
</evidence>
<dbReference type="PROSITE" id="PS50850">
    <property type="entry name" value="MFS"/>
    <property type="match status" value="1"/>
</dbReference>
<evidence type="ECO:0000313" key="13">
    <source>
        <dbReference type="Proteomes" id="UP000192929"/>
    </source>
</evidence>
<dbReference type="InterPro" id="IPR005279">
    <property type="entry name" value="Dipep/tripep_permease"/>
</dbReference>
<gene>
    <name evidence="12" type="ORF">SAMN06296028_11817</name>
</gene>
<feature type="transmembrane region" description="Helical" evidence="10">
    <location>
        <begin position="405"/>
        <end position="423"/>
    </location>
</feature>
<evidence type="ECO:0000256" key="1">
    <source>
        <dbReference type="ARBA" id="ARBA00004651"/>
    </source>
</evidence>
<comment type="subcellular location">
    <subcellularLocation>
        <location evidence="1">Cell membrane</location>
        <topology evidence="1">Multi-pass membrane protein</topology>
    </subcellularLocation>
    <subcellularLocation>
        <location evidence="8">Membrane</location>
        <topology evidence="8">Multi-pass membrane protein</topology>
    </subcellularLocation>
</comment>
<feature type="compositionally biased region" description="Polar residues" evidence="9">
    <location>
        <begin position="1"/>
        <end position="13"/>
    </location>
</feature>
<feature type="transmembrane region" description="Helical" evidence="10">
    <location>
        <begin position="52"/>
        <end position="69"/>
    </location>
</feature>
<keyword evidence="5 8" id="KW-0812">Transmembrane</keyword>
<dbReference type="Pfam" id="PF00854">
    <property type="entry name" value="PTR2"/>
    <property type="match status" value="1"/>
</dbReference>
<feature type="transmembrane region" description="Helical" evidence="10">
    <location>
        <begin position="379"/>
        <end position="399"/>
    </location>
</feature>
<keyword evidence="3 8" id="KW-0813">Transport</keyword>
<feature type="region of interest" description="Disordered" evidence="9">
    <location>
        <begin position="1"/>
        <end position="21"/>
    </location>
</feature>
<feature type="transmembrane region" description="Helical" evidence="10">
    <location>
        <begin position="350"/>
        <end position="367"/>
    </location>
</feature>
<dbReference type="GO" id="GO:0005886">
    <property type="term" value="C:plasma membrane"/>
    <property type="evidence" value="ECO:0007669"/>
    <property type="project" value="UniProtKB-SubCell"/>
</dbReference>
<dbReference type="InterPro" id="IPR018456">
    <property type="entry name" value="PTR2_symporter_CS"/>
</dbReference>
<dbReference type="EMBL" id="FXAC01000018">
    <property type="protein sequence ID" value="SMF24646.1"/>
    <property type="molecule type" value="Genomic_DNA"/>
</dbReference>
<accession>A0A1X7DZV7</accession>
<keyword evidence="7 10" id="KW-0472">Membrane</keyword>
<feature type="transmembrane region" description="Helical" evidence="10">
    <location>
        <begin position="444"/>
        <end position="465"/>
    </location>
</feature>
<keyword evidence="4" id="KW-1003">Cell membrane</keyword>
<dbReference type="InterPro" id="IPR050171">
    <property type="entry name" value="MFS_Transporters"/>
</dbReference>
<dbReference type="InterPro" id="IPR020846">
    <property type="entry name" value="MFS_dom"/>
</dbReference>
<evidence type="ECO:0000256" key="4">
    <source>
        <dbReference type="ARBA" id="ARBA00022475"/>
    </source>
</evidence>
<evidence type="ECO:0000259" key="11">
    <source>
        <dbReference type="PROSITE" id="PS50850"/>
    </source>
</evidence>
<dbReference type="PROSITE" id="PS01023">
    <property type="entry name" value="PTR2_2"/>
    <property type="match status" value="1"/>
</dbReference>
<dbReference type="NCBIfam" id="TIGR00924">
    <property type="entry name" value="yjdL_sub1_fam"/>
    <property type="match status" value="1"/>
</dbReference>
<evidence type="ECO:0000256" key="7">
    <source>
        <dbReference type="ARBA" id="ARBA00023136"/>
    </source>
</evidence>
<evidence type="ECO:0000256" key="10">
    <source>
        <dbReference type="SAM" id="Phobius"/>
    </source>
</evidence>
<dbReference type="RefSeq" id="WP_085108195.1">
    <property type="nucleotide sequence ID" value="NZ_FXAC01000018.1"/>
</dbReference>
<feature type="transmembrane region" description="Helical" evidence="10">
    <location>
        <begin position="138"/>
        <end position="162"/>
    </location>
</feature>
<evidence type="ECO:0000256" key="9">
    <source>
        <dbReference type="SAM" id="MobiDB-lite"/>
    </source>
</evidence>
<evidence type="ECO:0000256" key="2">
    <source>
        <dbReference type="ARBA" id="ARBA00005982"/>
    </source>
</evidence>
<dbReference type="GO" id="GO:1904680">
    <property type="term" value="F:peptide transmembrane transporter activity"/>
    <property type="evidence" value="ECO:0007669"/>
    <property type="project" value="InterPro"/>
</dbReference>
<dbReference type="SUPFAM" id="SSF103473">
    <property type="entry name" value="MFS general substrate transporter"/>
    <property type="match status" value="1"/>
</dbReference>
<proteinExistence type="inferred from homology"/>
<dbReference type="InterPro" id="IPR036259">
    <property type="entry name" value="MFS_trans_sf"/>
</dbReference>
<feature type="transmembrane region" description="Helical" evidence="10">
    <location>
        <begin position="241"/>
        <end position="263"/>
    </location>
</feature>
<organism evidence="12 13">
    <name type="scientific">Kocuria marina subsp. indica</name>
    <dbReference type="NCBI Taxonomy" id="1049583"/>
    <lineage>
        <taxon>Bacteria</taxon>
        <taxon>Bacillati</taxon>
        <taxon>Actinomycetota</taxon>
        <taxon>Actinomycetes</taxon>
        <taxon>Micrococcales</taxon>
        <taxon>Micrococcaceae</taxon>
        <taxon>Kocuria</taxon>
    </lineage>
</organism>
<evidence type="ECO:0000256" key="3">
    <source>
        <dbReference type="ARBA" id="ARBA00022448"/>
    </source>
</evidence>
<name>A0A1X7DZV7_9MICC</name>
<feature type="transmembrane region" description="Helical" evidence="10">
    <location>
        <begin position="81"/>
        <end position="102"/>
    </location>
</feature>
<feature type="domain" description="Major facilitator superfamily (MFS) profile" evidence="11">
    <location>
        <begin position="42"/>
        <end position="503"/>
    </location>
</feature>
<keyword evidence="13" id="KW-1185">Reference proteome</keyword>
<feature type="transmembrane region" description="Helical" evidence="10">
    <location>
        <begin position="201"/>
        <end position="220"/>
    </location>
</feature>
<dbReference type="GO" id="GO:0006857">
    <property type="term" value="P:oligopeptide transport"/>
    <property type="evidence" value="ECO:0007669"/>
    <property type="project" value="InterPro"/>
</dbReference>
<dbReference type="AlphaFoldDB" id="A0A1X7DZV7"/>
<evidence type="ECO:0000256" key="5">
    <source>
        <dbReference type="ARBA" id="ARBA00022692"/>
    </source>
</evidence>
<dbReference type="Gene3D" id="1.20.1250.20">
    <property type="entry name" value="MFS general substrate transporter like domains"/>
    <property type="match status" value="1"/>
</dbReference>
<dbReference type="InterPro" id="IPR000109">
    <property type="entry name" value="POT_fam"/>
</dbReference>
<feature type="transmembrane region" description="Helical" evidence="10">
    <location>
        <begin position="114"/>
        <end position="132"/>
    </location>
</feature>
<comment type="similarity">
    <text evidence="2 8">Belongs to the major facilitator superfamily. Proton-dependent oligopeptide transporter (POT/PTR) (TC 2.A.17) family.</text>
</comment>
<dbReference type="PANTHER" id="PTHR23517">
    <property type="entry name" value="RESISTANCE PROTEIN MDTM, PUTATIVE-RELATED-RELATED"/>
    <property type="match status" value="1"/>
</dbReference>
<evidence type="ECO:0000313" key="12">
    <source>
        <dbReference type="EMBL" id="SMF24646.1"/>
    </source>
</evidence>
<feature type="transmembrane region" description="Helical" evidence="10">
    <location>
        <begin position="174"/>
        <end position="195"/>
    </location>
</feature>
<keyword evidence="6 10" id="KW-1133">Transmembrane helix</keyword>
<protein>
    <submittedName>
        <fullName evidence="12">Proton-dependent oligopeptide transporter, POT family</fullName>
    </submittedName>
</protein>